<evidence type="ECO:0000256" key="3">
    <source>
        <dbReference type="ARBA" id="ARBA00022695"/>
    </source>
</evidence>
<evidence type="ECO:0000256" key="4">
    <source>
        <dbReference type="ARBA" id="ARBA00022705"/>
    </source>
</evidence>
<evidence type="ECO:0000256" key="2">
    <source>
        <dbReference type="ARBA" id="ARBA00022679"/>
    </source>
</evidence>
<evidence type="ECO:0000313" key="10">
    <source>
        <dbReference type="EMBL" id="BDU73451.1"/>
    </source>
</evidence>
<dbReference type="Pfam" id="PF07733">
    <property type="entry name" value="DNA_pol3_alpha"/>
    <property type="match status" value="1"/>
</dbReference>
<dbReference type="InterPro" id="IPR004805">
    <property type="entry name" value="DnaE2/DnaE/PolC"/>
</dbReference>
<dbReference type="GO" id="GO:0003887">
    <property type="term" value="F:DNA-directed DNA polymerase activity"/>
    <property type="evidence" value="ECO:0007669"/>
    <property type="project" value="UniProtKB-KW"/>
</dbReference>
<dbReference type="Pfam" id="PF14579">
    <property type="entry name" value="HHH_6"/>
    <property type="match status" value="1"/>
</dbReference>
<evidence type="ECO:0000256" key="5">
    <source>
        <dbReference type="ARBA" id="ARBA00022932"/>
    </source>
</evidence>
<proteinExistence type="predicted"/>
<dbReference type="EC" id="2.7.7.7" evidence="1"/>
<evidence type="ECO:0000256" key="1">
    <source>
        <dbReference type="ARBA" id="ARBA00012417"/>
    </source>
</evidence>
<feature type="domain" description="DNA polymerase III alpha subunit finger" evidence="9">
    <location>
        <begin position="510"/>
        <end position="646"/>
    </location>
</feature>
<dbReference type="KEGG" id="msil:METEAL_26250"/>
<keyword evidence="3" id="KW-0548">Nucleotidyltransferase</keyword>
<dbReference type="Proteomes" id="UP001238179">
    <property type="component" value="Chromosome"/>
</dbReference>
<dbReference type="EMBL" id="AP027080">
    <property type="protein sequence ID" value="BDU73451.1"/>
    <property type="molecule type" value="Genomic_DNA"/>
</dbReference>
<evidence type="ECO:0000256" key="6">
    <source>
        <dbReference type="ARBA" id="ARBA00049244"/>
    </source>
</evidence>
<dbReference type="PANTHER" id="PTHR32294">
    <property type="entry name" value="DNA POLYMERASE III SUBUNIT ALPHA"/>
    <property type="match status" value="1"/>
</dbReference>
<comment type="catalytic activity">
    <reaction evidence="6">
        <text>DNA(n) + a 2'-deoxyribonucleoside 5'-triphosphate = DNA(n+1) + diphosphate</text>
        <dbReference type="Rhea" id="RHEA:22508"/>
        <dbReference type="Rhea" id="RHEA-COMP:17339"/>
        <dbReference type="Rhea" id="RHEA-COMP:17340"/>
        <dbReference type="ChEBI" id="CHEBI:33019"/>
        <dbReference type="ChEBI" id="CHEBI:61560"/>
        <dbReference type="ChEBI" id="CHEBI:173112"/>
        <dbReference type="EC" id="2.7.7.7"/>
    </reaction>
</comment>
<dbReference type="GO" id="GO:0006260">
    <property type="term" value="P:DNA replication"/>
    <property type="evidence" value="ECO:0007669"/>
    <property type="project" value="UniProtKB-KW"/>
</dbReference>
<feature type="domain" description="Bacterial DNA polymerase III alpha subunit NTPase" evidence="7">
    <location>
        <begin position="241"/>
        <end position="484"/>
    </location>
</feature>
<evidence type="ECO:0000259" key="8">
    <source>
        <dbReference type="Pfam" id="PF14579"/>
    </source>
</evidence>
<reference evidence="11" key="1">
    <citation type="journal article" date="2023" name="Int. J. Syst. Evol. Microbiol.">
        <title>Mesoterricola silvestris gen. nov., sp. nov., Mesoterricola sediminis sp. nov., Geothrix oryzae sp. nov., Geothrix edaphica sp. nov., Geothrix rubra sp. nov., and Geothrix limicola sp. nov., six novel members of Acidobacteriota isolated from soils.</title>
        <authorList>
            <person name="Itoh H."/>
            <person name="Sugisawa Y."/>
            <person name="Mise K."/>
            <person name="Xu Z."/>
            <person name="Kuniyasu M."/>
            <person name="Ushijima N."/>
            <person name="Kawano K."/>
            <person name="Kobayashi E."/>
            <person name="Shiratori Y."/>
            <person name="Masuda Y."/>
            <person name="Senoo K."/>
        </authorList>
    </citation>
    <scope>NUCLEOTIDE SEQUENCE [LARGE SCALE GENOMIC DNA]</scope>
    <source>
        <strain evidence="11">W79</strain>
    </source>
</reference>
<dbReference type="AlphaFoldDB" id="A0AA48GIA8"/>
<keyword evidence="11" id="KW-1185">Reference proteome</keyword>
<dbReference type="InterPro" id="IPR029460">
    <property type="entry name" value="DNAPol_HHH"/>
</dbReference>
<feature type="domain" description="DNA polymerase helix-hairpin-helix motif" evidence="8">
    <location>
        <begin position="722"/>
        <end position="803"/>
    </location>
</feature>
<keyword evidence="4" id="KW-0235">DNA replication</keyword>
<evidence type="ECO:0000259" key="7">
    <source>
        <dbReference type="Pfam" id="PF07733"/>
    </source>
</evidence>
<protein>
    <recommendedName>
        <fullName evidence="1">DNA-directed DNA polymerase</fullName>
        <ecNumber evidence="1">2.7.7.7</ecNumber>
    </recommendedName>
</protein>
<dbReference type="InterPro" id="IPR011708">
    <property type="entry name" value="DNA_pol3_alpha_NTPase_dom"/>
</dbReference>
<evidence type="ECO:0000313" key="11">
    <source>
        <dbReference type="Proteomes" id="UP001238179"/>
    </source>
</evidence>
<evidence type="ECO:0000259" key="9">
    <source>
        <dbReference type="Pfam" id="PF17657"/>
    </source>
</evidence>
<sequence length="945" mass="104750">MTFLLAVTDFSTGEGVYPASMAVALARRLGYDCVASWDQGLHGWPRLREEALAAGLTPLLASRFTWRGMDFGALPHTDRGYAELCRLLTDQAHGREGDPPRDCVLLAETLEGQEYLTREGFAPYLLAHARNQVEAMAGAARGLPAAAPQVLRFRREAGLELHRLKRAMALRSTVARVEPLWEARDAAVTRASWETRFPGADPAITRATEGILEKARAWRMHWGDWVMPRPVCARDLDLDAELQSRLRQGIPKRYAAPPPGLEARIELELELIRRKRFAGYFLAVHDIIREARATRTCGRGSGAASIVSYLLGITNVDPIATNLMFERFLSDARVDPPDLDVDFAWDERDEVIASVFRRYGRERVAMVSNHVYFKPKGALRDVALAHGRPEAELKVLARFIRGWDEGMKGIQDNPAWAPILAQAEALRGHFHQLSVHPGGTVIAPGALWHHVPFQPAPAKEGVSITQWDKDGVEDYGLVKIDLLGNRSLAVVRDALGVLGDRAPAPLHWNPRLDPATQDLLARGDSMGVFYVESPATRQLQQRVGKGDFETLVIHSSLIRPAANRWIDTYVKRNRGEETYVPSHPVLGSLLSDSFGVLVYQEDVVRVGMAMAGWSHEEADKLRKILGKDDCSVKLPLFEARFREGCAGRGIPPAVVDEVWDMVRTFRGYSFCKPHSASYAQVSFESAWLKAHHPATFFAAVITNQGGFYAPIAYLGDARRHNLVVRGPDANQSEWAFAAEGDRGLRVGLMAVKGAQRDEVEALLEDRGRRGPYGSLEELLERVPLSVPTAEALGSGGAFDRWAPDGDRTRLLWTRLGGIPEGVRPRPTDPFDRAALELELLGLTLEIHPAALQRARHGGAPHRAADVARPGHQLRFWALVVAEKTVRTEKGDLMQFVTFEDETALCEAVAFPDAYRKRRRPFRVGDILPVAGKSVRQDGLVVLEVA</sequence>
<keyword evidence="2" id="KW-0808">Transferase</keyword>
<keyword evidence="5" id="KW-0239">DNA-directed DNA polymerase</keyword>
<dbReference type="InterPro" id="IPR040982">
    <property type="entry name" value="DNA_pol3_finger"/>
</dbReference>
<organism evidence="10 11">
    <name type="scientific">Mesoterricola silvestris</name>
    <dbReference type="NCBI Taxonomy" id="2927979"/>
    <lineage>
        <taxon>Bacteria</taxon>
        <taxon>Pseudomonadati</taxon>
        <taxon>Acidobacteriota</taxon>
        <taxon>Holophagae</taxon>
        <taxon>Holophagales</taxon>
        <taxon>Holophagaceae</taxon>
        <taxon>Mesoterricola</taxon>
    </lineage>
</organism>
<gene>
    <name evidence="10" type="primary">dnaE_2</name>
    <name evidence="10" type="ORF">METEAL_26250</name>
</gene>
<dbReference type="RefSeq" id="WP_316412118.1">
    <property type="nucleotide sequence ID" value="NZ_AP027080.1"/>
</dbReference>
<dbReference type="Gene3D" id="1.10.150.870">
    <property type="match status" value="1"/>
</dbReference>
<dbReference type="GO" id="GO:0008408">
    <property type="term" value="F:3'-5' exonuclease activity"/>
    <property type="evidence" value="ECO:0007669"/>
    <property type="project" value="InterPro"/>
</dbReference>
<dbReference type="Pfam" id="PF17657">
    <property type="entry name" value="DNA_pol3_finger"/>
    <property type="match status" value="1"/>
</dbReference>
<accession>A0AA48GIA8</accession>
<dbReference type="CDD" id="cd04485">
    <property type="entry name" value="DnaE_OBF"/>
    <property type="match status" value="1"/>
</dbReference>
<dbReference type="Gene3D" id="3.20.20.140">
    <property type="entry name" value="Metal-dependent hydrolases"/>
    <property type="match status" value="1"/>
</dbReference>
<name>A0AA48GIA8_9BACT</name>